<evidence type="ECO:0000256" key="1">
    <source>
        <dbReference type="ARBA" id="ARBA00007430"/>
    </source>
</evidence>
<dbReference type="PANTHER" id="PTHR43318">
    <property type="entry name" value="UDP-N-ACETYLGLUCOSAMINE 4,6-DEHYDRATASE"/>
    <property type="match status" value="1"/>
</dbReference>
<dbReference type="InterPro" id="IPR051203">
    <property type="entry name" value="Polysaccharide_Synthase-Rel"/>
</dbReference>
<proteinExistence type="inferred from homology"/>
<dbReference type="InterPro" id="IPR003869">
    <property type="entry name" value="Polysac_CapD-like"/>
</dbReference>
<comment type="caution">
    <text evidence="3">The sequence shown here is derived from an EMBL/GenBank/DDBJ whole genome shotgun (WGS) entry which is preliminary data.</text>
</comment>
<dbReference type="RefSeq" id="WP_163951432.1">
    <property type="nucleotide sequence ID" value="NZ_JAAIKC010000009.1"/>
</dbReference>
<dbReference type="PANTHER" id="PTHR43318:SF2">
    <property type="entry name" value="UDP-N-ACETYLGLUCOSAMINE 4,6-DEHYDRATASE (INVERTING)"/>
    <property type="match status" value="1"/>
</dbReference>
<dbReference type="Pfam" id="PF02719">
    <property type="entry name" value="Polysacc_synt_2"/>
    <property type="match status" value="1"/>
</dbReference>
<dbReference type="SUPFAM" id="SSF51735">
    <property type="entry name" value="NAD(P)-binding Rossmann-fold domains"/>
    <property type="match status" value="1"/>
</dbReference>
<dbReference type="AlphaFoldDB" id="A0A6G4A296"/>
<organism evidence="3">
    <name type="scientific">Paenibacillus sp. SYP-B3998</name>
    <dbReference type="NCBI Taxonomy" id="2678564"/>
    <lineage>
        <taxon>Bacteria</taxon>
        <taxon>Bacillati</taxon>
        <taxon>Bacillota</taxon>
        <taxon>Bacilli</taxon>
        <taxon>Bacillales</taxon>
        <taxon>Paenibacillaceae</taxon>
        <taxon>Paenibacillus</taxon>
    </lineage>
</organism>
<name>A0A6G4A296_9BACL</name>
<evidence type="ECO:0000313" key="3">
    <source>
        <dbReference type="EMBL" id="NEW08512.1"/>
    </source>
</evidence>
<comment type="similarity">
    <text evidence="1">Belongs to the polysaccharide synthase family.</text>
</comment>
<sequence length="348" mass="38950">MTATTEKLHAFFSNKSVLVTGGTGSIGQGIVEKVLSFKPKRIVVFNKDDSKQYMMKLRYQHEPIVSFYLGDIRDYADVEDATVGVDIIFHTAALKHVSICESFPFEAVKTNIIGSEHVVRAAIRNGVQTVVNISTDKAVNPYNTLGASKLIAEKLFTQGNSHPMNRHTKLCTIRFGNVMGSRGSVLPIFFDQALRGDALTVTLMEMTRFFITIPDAVDRIVKAACYCQGGETFVLKMKAFRIGDLAQVVCDYFNERATVTSIKIVGMRSGEKMNEELIFDNESEQLYEDDELLMIRGPHAQVPYLHFKPSSVQVYRSDQDVRVGQSELKSIVASLHQRSLLYRDEGTL</sequence>
<accession>A0A6G4A296</accession>
<evidence type="ECO:0000259" key="2">
    <source>
        <dbReference type="Pfam" id="PF02719"/>
    </source>
</evidence>
<feature type="domain" description="Polysaccharide biosynthesis protein CapD-like" evidence="2">
    <location>
        <begin position="17"/>
        <end position="293"/>
    </location>
</feature>
<reference evidence="3" key="1">
    <citation type="submission" date="2020-02" db="EMBL/GenBank/DDBJ databases">
        <authorList>
            <person name="Shen X.-R."/>
            <person name="Zhang Y.-X."/>
        </authorList>
    </citation>
    <scope>NUCLEOTIDE SEQUENCE</scope>
    <source>
        <strain evidence="3">SYP-B3998</strain>
    </source>
</reference>
<gene>
    <name evidence="3" type="ORF">GK047_21165</name>
</gene>
<dbReference type="InterPro" id="IPR036291">
    <property type="entry name" value="NAD(P)-bd_dom_sf"/>
</dbReference>
<protein>
    <submittedName>
        <fullName evidence="3">Polysaccharide biosynthesis protein</fullName>
    </submittedName>
</protein>
<dbReference type="Gene3D" id="3.40.50.720">
    <property type="entry name" value="NAD(P)-binding Rossmann-like Domain"/>
    <property type="match status" value="1"/>
</dbReference>
<dbReference type="EMBL" id="JAAIKC010000009">
    <property type="protein sequence ID" value="NEW08512.1"/>
    <property type="molecule type" value="Genomic_DNA"/>
</dbReference>